<dbReference type="EMBL" id="JPQZ01000014">
    <property type="protein sequence ID" value="KKO75678.1"/>
    <property type="molecule type" value="Genomic_DNA"/>
</dbReference>
<gene>
    <name evidence="6" type="ORF">AAJ76_140009109</name>
</gene>
<organism evidence="6 7">
    <name type="scientific">Vairimorpha ceranae</name>
    <dbReference type="NCBI Taxonomy" id="40302"/>
    <lineage>
        <taxon>Eukaryota</taxon>
        <taxon>Fungi</taxon>
        <taxon>Fungi incertae sedis</taxon>
        <taxon>Microsporidia</taxon>
        <taxon>Nosematidae</taxon>
        <taxon>Vairimorpha</taxon>
    </lineage>
</organism>
<dbReference type="PROSITE" id="PS51039">
    <property type="entry name" value="ZF_AN1"/>
    <property type="match status" value="1"/>
</dbReference>
<dbReference type="GeneID" id="36318957"/>
<name>A0A0F9WS21_9MICR</name>
<dbReference type="Proteomes" id="UP000034350">
    <property type="component" value="Unassembled WGS sequence"/>
</dbReference>
<comment type="caution">
    <text evidence="6">The sequence shown here is derived from an EMBL/GenBank/DDBJ whole genome shotgun (WGS) entry which is preliminary data.</text>
</comment>
<evidence type="ECO:0000256" key="2">
    <source>
        <dbReference type="ARBA" id="ARBA00022771"/>
    </source>
</evidence>
<keyword evidence="3" id="KW-0862">Zinc</keyword>
<reference evidence="6 7" key="1">
    <citation type="journal article" date="2015" name="Environ. Microbiol.">
        <title>Genome analyses suggest the presence of polyploidy and recent human-driven expansions in eight global populations of the honeybee pathogen Nosema ceranae.</title>
        <authorList>
            <person name="Pelin A."/>
            <person name="Selman M."/>
            <person name="Aris-Brosou S."/>
            <person name="Farinelli L."/>
            <person name="Corradi N."/>
        </authorList>
    </citation>
    <scope>NUCLEOTIDE SEQUENCE [LARGE SCALE GENOMIC DNA]</scope>
    <source>
        <strain evidence="6 7">PA08 1199</strain>
    </source>
</reference>
<accession>A0A0F9WS21</accession>
<dbReference type="Gene3D" id="4.10.1110.10">
    <property type="entry name" value="AN1-like Zinc finger"/>
    <property type="match status" value="1"/>
</dbReference>
<keyword evidence="1" id="KW-0479">Metal-binding</keyword>
<dbReference type="OMA" id="CAKHRYS"/>
<evidence type="ECO:0000256" key="4">
    <source>
        <dbReference type="PROSITE-ProRule" id="PRU00449"/>
    </source>
</evidence>
<dbReference type="SMART" id="SM00154">
    <property type="entry name" value="ZnF_AN1"/>
    <property type="match status" value="1"/>
</dbReference>
<dbReference type="AlphaFoldDB" id="A0A0F9WS21"/>
<feature type="domain" description="AN1-type" evidence="5">
    <location>
        <begin position="48"/>
        <end position="95"/>
    </location>
</feature>
<dbReference type="InterPro" id="IPR050652">
    <property type="entry name" value="AN1_A20_ZnFinger"/>
</dbReference>
<keyword evidence="2 4" id="KW-0863">Zinc-finger</keyword>
<sequence length="114" mass="13248">MVNTVENTLSICIKKQKEESKEILLLPSKKRKCDDNILNSSKSTKHSDTMKNKCSKCNRKLNLVGCYKCRCGNNYCNRHRFYDQHGCTFDFKSLAMEKLIINNPKLQNNRIGDQ</sequence>
<evidence type="ECO:0000256" key="1">
    <source>
        <dbReference type="ARBA" id="ARBA00022723"/>
    </source>
</evidence>
<protein>
    <submittedName>
        <fullName evidence="6">An1-type zinc finger protein 6</fullName>
    </submittedName>
</protein>
<evidence type="ECO:0000256" key="3">
    <source>
        <dbReference type="ARBA" id="ARBA00022833"/>
    </source>
</evidence>
<dbReference type="GO" id="GO:0008270">
    <property type="term" value="F:zinc ion binding"/>
    <property type="evidence" value="ECO:0007669"/>
    <property type="project" value="UniProtKB-KW"/>
</dbReference>
<dbReference type="RefSeq" id="XP_024331420.1">
    <property type="nucleotide sequence ID" value="XM_024474052.1"/>
</dbReference>
<dbReference type="InterPro" id="IPR035896">
    <property type="entry name" value="AN1-like_Znf"/>
</dbReference>
<dbReference type="OrthoDB" id="428577at2759"/>
<dbReference type="VEuPathDB" id="MicrosporidiaDB:AAJ76_140009109"/>
<proteinExistence type="predicted"/>
<dbReference type="PANTHER" id="PTHR10634">
    <property type="entry name" value="AN1-TYPE ZINC FINGER PROTEIN"/>
    <property type="match status" value="1"/>
</dbReference>
<dbReference type="Pfam" id="PF01428">
    <property type="entry name" value="zf-AN1"/>
    <property type="match status" value="1"/>
</dbReference>
<dbReference type="SUPFAM" id="SSF118310">
    <property type="entry name" value="AN1-like Zinc finger"/>
    <property type="match status" value="1"/>
</dbReference>
<keyword evidence="7" id="KW-1185">Reference proteome</keyword>
<evidence type="ECO:0000313" key="7">
    <source>
        <dbReference type="Proteomes" id="UP000034350"/>
    </source>
</evidence>
<evidence type="ECO:0000313" key="6">
    <source>
        <dbReference type="EMBL" id="KKO75678.1"/>
    </source>
</evidence>
<dbReference type="InterPro" id="IPR000058">
    <property type="entry name" value="Znf_AN1"/>
</dbReference>
<dbReference type="VEuPathDB" id="MicrosporidiaDB:G9O61_00g011650"/>
<evidence type="ECO:0000259" key="5">
    <source>
        <dbReference type="PROSITE" id="PS51039"/>
    </source>
</evidence>
<dbReference type="VEuPathDB" id="MicrosporidiaDB:NCER_100003"/>